<evidence type="ECO:0000313" key="4">
    <source>
        <dbReference type="Proteomes" id="UP000076586"/>
    </source>
</evidence>
<keyword evidence="4" id="KW-1185">Reference proteome</keyword>
<feature type="signal peptide" evidence="1">
    <location>
        <begin position="1"/>
        <end position="23"/>
    </location>
</feature>
<dbReference type="Gene3D" id="3.10.620.30">
    <property type="match status" value="1"/>
</dbReference>
<dbReference type="SMART" id="SM00460">
    <property type="entry name" value="TGc"/>
    <property type="match status" value="1"/>
</dbReference>
<evidence type="ECO:0000313" key="3">
    <source>
        <dbReference type="EMBL" id="GAT61559.1"/>
    </source>
</evidence>
<dbReference type="InterPro" id="IPR038765">
    <property type="entry name" value="Papain-like_cys_pep_sf"/>
</dbReference>
<dbReference type="Pfam" id="PF01841">
    <property type="entry name" value="Transglut_core"/>
    <property type="match status" value="1"/>
</dbReference>
<dbReference type="OrthoDB" id="9804872at2"/>
<dbReference type="Proteomes" id="UP000076586">
    <property type="component" value="Unassembled WGS sequence"/>
</dbReference>
<proteinExistence type="predicted"/>
<dbReference type="SUPFAM" id="SSF54001">
    <property type="entry name" value="Cysteine proteinases"/>
    <property type="match status" value="1"/>
</dbReference>
<dbReference type="EMBL" id="BDCR01000001">
    <property type="protein sequence ID" value="GAT61559.1"/>
    <property type="molecule type" value="Genomic_DNA"/>
</dbReference>
<dbReference type="PANTHER" id="PTHR38339:SF1">
    <property type="entry name" value="TRANSGLUTAMINASE-LIKE DOMAIN-CONTAINING PROTEIN"/>
    <property type="match status" value="1"/>
</dbReference>
<evidence type="ECO:0000256" key="1">
    <source>
        <dbReference type="SAM" id="SignalP"/>
    </source>
</evidence>
<dbReference type="AlphaFoldDB" id="A0A170Y6H7"/>
<name>A0A170Y6H7_9BACT</name>
<feature type="chain" id="PRO_5007904802" evidence="1">
    <location>
        <begin position="24"/>
        <end position="477"/>
    </location>
</feature>
<gene>
    <name evidence="3" type="ORF">PJIAN_1139</name>
</gene>
<reference evidence="4" key="2">
    <citation type="journal article" date="2017" name="Genome Announc.">
        <title>Draft genome sequence of Paludibacter jiangxiensis NM7(T), a propionate-producing fermentative bacterium.</title>
        <authorList>
            <person name="Qiu Y.-L."/>
            <person name="Tourlousse D.M."/>
            <person name="Matsuura N."/>
            <person name="Ohashi A."/>
            <person name="Sekiguchi Y."/>
        </authorList>
    </citation>
    <scope>NUCLEOTIDE SEQUENCE [LARGE SCALE GENOMIC DNA]</scope>
    <source>
        <strain evidence="4">NM7</strain>
    </source>
</reference>
<organism evidence="3 4">
    <name type="scientific">Paludibacter jiangxiensis</name>
    <dbReference type="NCBI Taxonomy" id="681398"/>
    <lineage>
        <taxon>Bacteria</taxon>
        <taxon>Pseudomonadati</taxon>
        <taxon>Bacteroidota</taxon>
        <taxon>Bacteroidia</taxon>
        <taxon>Bacteroidales</taxon>
        <taxon>Paludibacteraceae</taxon>
        <taxon>Paludibacter</taxon>
    </lineage>
</organism>
<evidence type="ECO:0000259" key="2">
    <source>
        <dbReference type="SMART" id="SM00460"/>
    </source>
</evidence>
<dbReference type="InterPro" id="IPR002931">
    <property type="entry name" value="Transglutaminase-like"/>
</dbReference>
<dbReference type="STRING" id="681398.PJIAN_1139"/>
<sequence>MLMMNKKLLFSLLFCCVTTGLLLANKSEFTKAEHYFNHGEYSELKHFSDSIRRANPTNEDASKIDSLCEIASRIQLDFSLSEPKTEAQIRTKIGNFTLNDKKLWEENNWLECKIIDGQKRYFNRAVSNLKLRLNQYNDSANHRPAPIDSLTAFRLRHTAHAIAQTTQPGSLSSPVHYTLTYTVSVKPDVVPAGETLRCWLPFPKENRTRQSNVLLLEASKKDYKIAPDSCGHRSIYMEKKAVANKPTEFRIKVSYTGSAQYFDLNKTRIAPYKKKSELYKKYTEQQGKHILFTAHIKSLADKIVGKEKRPEKIVQKLYEWIDGHIIWSGALEYSTMDNIPEYVLEHRRGDCGMQTLLFMTMARYKGIPVKWQSGWMLHPNEVNLHDWCEVYYEGVGWVPLDMSFGLQPSHNHSVRYFYMSGMDAYRLIVNDEISAPFNPGKKFMRSEPVDFQRGEVEWNGGNLYFDKWDYHMDVDYQ</sequence>
<protein>
    <submittedName>
        <fullName evidence="3">Transglutaminase-like enzyme</fullName>
    </submittedName>
</protein>
<reference evidence="4" key="1">
    <citation type="submission" date="2016-04" db="EMBL/GenBank/DDBJ databases">
        <title>Draft genome sequence of Paludibacter jiangxiensis strain NM7.</title>
        <authorList>
            <person name="Qiu Y."/>
            <person name="Matsuura N."/>
            <person name="Ohashi A."/>
            <person name="Tourlousse M.D."/>
            <person name="Sekiguchi Y."/>
        </authorList>
    </citation>
    <scope>NUCLEOTIDE SEQUENCE [LARGE SCALE GENOMIC DNA]</scope>
    <source>
        <strain evidence="4">NM7</strain>
    </source>
</reference>
<comment type="caution">
    <text evidence="3">The sequence shown here is derived from an EMBL/GenBank/DDBJ whole genome shotgun (WGS) entry which is preliminary data.</text>
</comment>
<keyword evidence="1" id="KW-0732">Signal</keyword>
<accession>A0A170Y6H7</accession>
<dbReference type="PANTHER" id="PTHR38339">
    <property type="entry name" value="TRANSGLUTAMINASE DOMAIN PROTEIN"/>
    <property type="match status" value="1"/>
</dbReference>
<feature type="domain" description="Transglutaminase-like" evidence="2">
    <location>
        <begin position="343"/>
        <end position="404"/>
    </location>
</feature>